<dbReference type="EMBL" id="WOWK01000045">
    <property type="protein sequence ID" value="KAF0324326.1"/>
    <property type="molecule type" value="Genomic_DNA"/>
</dbReference>
<evidence type="ECO:0000313" key="2">
    <source>
        <dbReference type="EMBL" id="KAF0324326.1"/>
    </source>
</evidence>
<dbReference type="AlphaFoldDB" id="A0A8H3ZS81"/>
<name>A0A8H3ZS81_9PEZI</name>
<comment type="caution">
    <text evidence="2">The sequence shown here is derived from an EMBL/GenBank/DDBJ whole genome shotgun (WGS) entry which is preliminary data.</text>
</comment>
<sequence>MASLAKFVTATAALCLAVAPLTAAAPNVTAELIPGDCSVYPEYDASTGQAGPWSMQATDTGEYITGHGLTAIYSRGSTGIRWGFMAVLDKAGVAQNPLRCVNGEGIQGYVPTGVSGYTWQNLVAADIPYDALLMYEVNGTEIQPYSHYINGTKQSGIFLGSEGYTTWGFKKDTDTEQGTYWEARLLGADSEDPSTGKPLFDGEITGFLKVYGS</sequence>
<dbReference type="OrthoDB" id="3545468at2759"/>
<feature type="chain" id="PRO_5034711780" evidence="1">
    <location>
        <begin position="25"/>
        <end position="213"/>
    </location>
</feature>
<organism evidence="2 3">
    <name type="scientific">Colletotrichum asianum</name>
    <dbReference type="NCBI Taxonomy" id="702518"/>
    <lineage>
        <taxon>Eukaryota</taxon>
        <taxon>Fungi</taxon>
        <taxon>Dikarya</taxon>
        <taxon>Ascomycota</taxon>
        <taxon>Pezizomycotina</taxon>
        <taxon>Sordariomycetes</taxon>
        <taxon>Hypocreomycetidae</taxon>
        <taxon>Glomerellales</taxon>
        <taxon>Glomerellaceae</taxon>
        <taxon>Colletotrichum</taxon>
        <taxon>Colletotrichum gloeosporioides species complex</taxon>
    </lineage>
</organism>
<reference evidence="2 3" key="1">
    <citation type="submission" date="2019-12" db="EMBL/GenBank/DDBJ databases">
        <title>A genome sequence resource for the geographically widespread anthracnose pathogen Colletotrichum asianum.</title>
        <authorList>
            <person name="Meng Y."/>
        </authorList>
    </citation>
    <scope>NUCLEOTIDE SEQUENCE [LARGE SCALE GENOMIC DNA]</scope>
    <source>
        <strain evidence="2 3">ICMP 18580</strain>
    </source>
</reference>
<accession>A0A8H3ZS81</accession>
<proteinExistence type="predicted"/>
<feature type="signal peptide" evidence="1">
    <location>
        <begin position="1"/>
        <end position="24"/>
    </location>
</feature>
<evidence type="ECO:0000256" key="1">
    <source>
        <dbReference type="SAM" id="SignalP"/>
    </source>
</evidence>
<dbReference type="Proteomes" id="UP000434172">
    <property type="component" value="Unassembled WGS sequence"/>
</dbReference>
<protein>
    <submittedName>
        <fullName evidence="2">Uncharacterized protein</fullName>
    </submittedName>
</protein>
<keyword evidence="1" id="KW-0732">Signal</keyword>
<keyword evidence="3" id="KW-1185">Reference proteome</keyword>
<gene>
    <name evidence="2" type="ORF">GQ607_008500</name>
</gene>
<evidence type="ECO:0000313" key="3">
    <source>
        <dbReference type="Proteomes" id="UP000434172"/>
    </source>
</evidence>